<feature type="region of interest" description="Disordered" evidence="8">
    <location>
        <begin position="1"/>
        <end position="24"/>
    </location>
</feature>
<keyword evidence="5 9" id="KW-0812">Transmembrane</keyword>
<evidence type="ECO:0000256" key="9">
    <source>
        <dbReference type="SAM" id="Phobius"/>
    </source>
</evidence>
<evidence type="ECO:0000259" key="10">
    <source>
        <dbReference type="PROSITE" id="PS50850"/>
    </source>
</evidence>
<dbReference type="Gene3D" id="1.20.1250.20">
    <property type="entry name" value="MFS general substrate transporter like domains"/>
    <property type="match status" value="2"/>
</dbReference>
<dbReference type="InterPro" id="IPR001958">
    <property type="entry name" value="Tet-R_TetA/multi-R_MdtG-like"/>
</dbReference>
<dbReference type="PRINTS" id="PR01035">
    <property type="entry name" value="TCRTETA"/>
</dbReference>
<feature type="transmembrane region" description="Helical" evidence="9">
    <location>
        <begin position="101"/>
        <end position="120"/>
    </location>
</feature>
<comment type="caution">
    <text evidence="11">The sequence shown here is derived from an EMBL/GenBank/DDBJ whole genome shotgun (WGS) entry which is preliminary data.</text>
</comment>
<comment type="subcellular location">
    <subcellularLocation>
        <location evidence="1">Cell membrane</location>
        <topology evidence="1">Multi-pass membrane protein</topology>
    </subcellularLocation>
</comment>
<feature type="transmembrane region" description="Helical" evidence="9">
    <location>
        <begin position="392"/>
        <end position="411"/>
    </location>
</feature>
<keyword evidence="7 9" id="KW-0472">Membrane</keyword>
<dbReference type="InterPro" id="IPR005829">
    <property type="entry name" value="Sugar_transporter_CS"/>
</dbReference>
<protein>
    <submittedName>
        <fullName evidence="11">MFS transporter</fullName>
    </submittedName>
</protein>
<evidence type="ECO:0000256" key="5">
    <source>
        <dbReference type="ARBA" id="ARBA00022692"/>
    </source>
</evidence>
<dbReference type="SUPFAM" id="SSF103473">
    <property type="entry name" value="MFS general substrate transporter"/>
    <property type="match status" value="1"/>
</dbReference>
<keyword evidence="4" id="KW-1003">Cell membrane</keyword>
<evidence type="ECO:0000256" key="3">
    <source>
        <dbReference type="ARBA" id="ARBA00022448"/>
    </source>
</evidence>
<dbReference type="InterPro" id="IPR020846">
    <property type="entry name" value="MFS_dom"/>
</dbReference>
<dbReference type="EMBL" id="VSZI01000002">
    <property type="protein sequence ID" value="TYR17094.1"/>
    <property type="molecule type" value="Genomic_DNA"/>
</dbReference>
<dbReference type="GO" id="GO:0005886">
    <property type="term" value="C:plasma membrane"/>
    <property type="evidence" value="ECO:0007669"/>
    <property type="project" value="UniProtKB-SubCell"/>
</dbReference>
<dbReference type="Pfam" id="PF00083">
    <property type="entry name" value="Sugar_tr"/>
    <property type="match status" value="1"/>
</dbReference>
<feature type="domain" description="Major facilitator superfamily (MFS) profile" evidence="10">
    <location>
        <begin position="35"/>
        <end position="417"/>
    </location>
</feature>
<feature type="transmembrane region" description="Helical" evidence="9">
    <location>
        <begin position="325"/>
        <end position="342"/>
    </location>
</feature>
<feature type="transmembrane region" description="Helical" evidence="9">
    <location>
        <begin position="303"/>
        <end position="319"/>
    </location>
</feature>
<comment type="similarity">
    <text evidence="2">Belongs to the major facilitator superfamily. TCR/Tet family.</text>
</comment>
<organism evidence="11 12">
    <name type="scientific">Corynebacterium urealyticum</name>
    <dbReference type="NCBI Taxonomy" id="43771"/>
    <lineage>
        <taxon>Bacteria</taxon>
        <taxon>Bacillati</taxon>
        <taxon>Actinomycetota</taxon>
        <taxon>Actinomycetes</taxon>
        <taxon>Mycobacteriales</taxon>
        <taxon>Corynebacteriaceae</taxon>
        <taxon>Corynebacterium</taxon>
    </lineage>
</organism>
<dbReference type="Proteomes" id="UP000324726">
    <property type="component" value="Unassembled WGS sequence"/>
</dbReference>
<accession>A0A5D4FME7</accession>
<feature type="transmembrane region" description="Helical" evidence="9">
    <location>
        <begin position="190"/>
        <end position="206"/>
    </location>
</feature>
<evidence type="ECO:0000256" key="4">
    <source>
        <dbReference type="ARBA" id="ARBA00022475"/>
    </source>
</evidence>
<dbReference type="PROSITE" id="PS00216">
    <property type="entry name" value="SUGAR_TRANSPORT_1"/>
    <property type="match status" value="1"/>
</dbReference>
<evidence type="ECO:0000313" key="12">
    <source>
        <dbReference type="Proteomes" id="UP000324726"/>
    </source>
</evidence>
<feature type="transmembrane region" description="Helical" evidence="9">
    <location>
        <begin position="162"/>
        <end position="184"/>
    </location>
</feature>
<feature type="transmembrane region" description="Helical" evidence="9">
    <location>
        <begin position="126"/>
        <end position="150"/>
    </location>
</feature>
<gene>
    <name evidence="11" type="ORF">FYJ87_09760</name>
</gene>
<dbReference type="Pfam" id="PF07690">
    <property type="entry name" value="MFS_1"/>
    <property type="match status" value="1"/>
</dbReference>
<dbReference type="InterPro" id="IPR036259">
    <property type="entry name" value="MFS_trans_sf"/>
</dbReference>
<dbReference type="PROSITE" id="PS50850">
    <property type="entry name" value="MFS"/>
    <property type="match status" value="1"/>
</dbReference>
<evidence type="ECO:0000256" key="7">
    <source>
        <dbReference type="ARBA" id="ARBA00023136"/>
    </source>
</evidence>
<evidence type="ECO:0000313" key="11">
    <source>
        <dbReference type="EMBL" id="TYR17094.1"/>
    </source>
</evidence>
<evidence type="ECO:0000256" key="1">
    <source>
        <dbReference type="ARBA" id="ARBA00004651"/>
    </source>
</evidence>
<name>A0A5D4FME7_9CORY</name>
<evidence type="ECO:0000256" key="8">
    <source>
        <dbReference type="SAM" id="MobiDB-lite"/>
    </source>
</evidence>
<reference evidence="11 12" key="1">
    <citation type="submission" date="2019-08" db="EMBL/GenBank/DDBJ databases">
        <title>Draft genome of C. urealyticum strain VH4248.</title>
        <authorList>
            <person name="Navas J."/>
        </authorList>
    </citation>
    <scope>NUCLEOTIDE SEQUENCE [LARGE SCALE GENOMIC DNA]</scope>
    <source>
        <strain evidence="11 12">VH4248</strain>
    </source>
</reference>
<proteinExistence type="inferred from homology"/>
<keyword evidence="6 9" id="KW-1133">Transmembrane helix</keyword>
<dbReference type="GO" id="GO:0022857">
    <property type="term" value="F:transmembrane transporter activity"/>
    <property type="evidence" value="ECO:0007669"/>
    <property type="project" value="InterPro"/>
</dbReference>
<dbReference type="AlphaFoldDB" id="A0A5D4FME7"/>
<dbReference type="InterPro" id="IPR005828">
    <property type="entry name" value="MFS_sugar_transport-like"/>
</dbReference>
<dbReference type="InterPro" id="IPR050171">
    <property type="entry name" value="MFS_Transporters"/>
</dbReference>
<dbReference type="PANTHER" id="PTHR23517">
    <property type="entry name" value="RESISTANCE PROTEIN MDTM, PUTATIVE-RELATED-RELATED"/>
    <property type="match status" value="1"/>
</dbReference>
<feature type="transmembrane region" description="Helical" evidence="9">
    <location>
        <begin position="63"/>
        <end position="80"/>
    </location>
</feature>
<sequence length="425" mass="43803">MPGQKPDAGAEEKPGSAAAKKQGAANAEKPAVPQSIWVLVAAAFIIALGYGLIAPILPQFAQSFNVGVAAAGAVISIFAFSRLAFAPVSGRLVDRLGSRRIYLSGLLIVALTTGLVAFVGEYWHILLLRAVAGIGSTMFTVSAMGLIVRLSPPEIRGRCSSLYATAFLLGNVLGPVLGAMLTVLGMRAPFAIYGAGVFLAALVVWWRMPASVGVRPTEGGRPTTPMRFREAFADSAYRSALVGGFANGWLNFGVRVATLPLLAAAIFESGAAYAGLAMATFAAGNAVVQQFSGRAADRVGRKPLILVGLLANGAFTAALGFSDRVWSLLLLSVLAGAGAGLFNPAQQAVLADVIGAERSGGRVLANFQMAQDTGAILGPIIVGLLIQWAGFRAGFLACGVVAGLAVVAWCFGRETLRKPSSVSAL</sequence>
<evidence type="ECO:0000256" key="2">
    <source>
        <dbReference type="ARBA" id="ARBA00007520"/>
    </source>
</evidence>
<dbReference type="CDD" id="cd17325">
    <property type="entry name" value="MFS_MdtG_SLC18_like"/>
    <property type="match status" value="1"/>
</dbReference>
<evidence type="ECO:0000256" key="6">
    <source>
        <dbReference type="ARBA" id="ARBA00022989"/>
    </source>
</evidence>
<dbReference type="InterPro" id="IPR011701">
    <property type="entry name" value="MFS"/>
</dbReference>
<feature type="transmembrane region" description="Helical" evidence="9">
    <location>
        <begin position="36"/>
        <end position="57"/>
    </location>
</feature>
<keyword evidence="3" id="KW-0813">Transport</keyword>
<feature type="transmembrane region" description="Helical" evidence="9">
    <location>
        <begin position="363"/>
        <end position="386"/>
    </location>
</feature>